<dbReference type="Pfam" id="PF02779">
    <property type="entry name" value="Transket_pyr"/>
    <property type="match status" value="1"/>
</dbReference>
<dbReference type="PANTHER" id="PTHR43825">
    <property type="entry name" value="PYRUVATE DEHYDROGENASE E1 COMPONENT"/>
    <property type="match status" value="1"/>
</dbReference>
<dbReference type="RefSeq" id="WP_052446490.1">
    <property type="nucleotide sequence ID" value="NZ_FNGU01000009.1"/>
</dbReference>
<dbReference type="STRING" id="392333.SAMN05660860_03120"/>
<dbReference type="InterPro" id="IPR005475">
    <property type="entry name" value="Transketolase-like_Pyr-bd"/>
</dbReference>
<dbReference type="SUPFAM" id="SSF52518">
    <property type="entry name" value="Thiamin diphosphate-binding fold (THDP-binding)"/>
    <property type="match status" value="1"/>
</dbReference>
<evidence type="ECO:0000259" key="4">
    <source>
        <dbReference type="SMART" id="SM00861"/>
    </source>
</evidence>
<dbReference type="SMART" id="SM00861">
    <property type="entry name" value="Transket_pyr"/>
    <property type="match status" value="1"/>
</dbReference>
<proteinExistence type="inferred from homology"/>
<dbReference type="InterPro" id="IPR051157">
    <property type="entry name" value="PDH/Transketolase"/>
</dbReference>
<dbReference type="SUPFAM" id="SSF52922">
    <property type="entry name" value="TK C-terminal domain-like"/>
    <property type="match status" value="1"/>
</dbReference>
<dbReference type="AlphaFoldDB" id="A0A1G9VST9"/>
<sequence length="322" mass="33764">MEGPTYWKIGDQISLRDAFGRALTSLGSIRDDFVLFDADVAGGTGAKPFVQAFPEKVVQFGIAEQNMMAAAGGFADTGIIPVVTTFAAFGTMRAHEQFRTAIAYPGRNVKLCCSHIGVDVGPDGPTAQMLEDLATIRAVPGVTVVVPADANQMLQALPAILDHPGPVYMRIGRSPAPVITPADSSFNIGKASRLRGGNDVTLIATGVMVARALAAAENLASDGIEARVINLSTIKPLDKEELLQAAIETGALVTAEDHSVLGGMGSAVAEFLAETHPVPISFVGVRDRFGKSGEPEELARLFGLTAEDIQKAAKSVIVRKKA</sequence>
<evidence type="ECO:0000256" key="3">
    <source>
        <dbReference type="ARBA" id="ARBA00023052"/>
    </source>
</evidence>
<organism evidence="5 6">
    <name type="scientific">Geoalkalibacter ferrihydriticus</name>
    <dbReference type="NCBI Taxonomy" id="392333"/>
    <lineage>
        <taxon>Bacteria</taxon>
        <taxon>Pseudomonadati</taxon>
        <taxon>Thermodesulfobacteriota</taxon>
        <taxon>Desulfuromonadia</taxon>
        <taxon>Desulfuromonadales</taxon>
        <taxon>Geoalkalibacteraceae</taxon>
        <taxon>Geoalkalibacter</taxon>
    </lineage>
</organism>
<accession>A0A1G9VST9</accession>
<evidence type="ECO:0000256" key="1">
    <source>
        <dbReference type="ARBA" id="ARBA00001964"/>
    </source>
</evidence>
<dbReference type="Gene3D" id="3.40.50.920">
    <property type="match status" value="1"/>
</dbReference>
<dbReference type="Proteomes" id="UP000182146">
    <property type="component" value="Unassembled WGS sequence"/>
</dbReference>
<gene>
    <name evidence="5" type="ORF">SAMN05660860_03120</name>
</gene>
<dbReference type="EMBL" id="FNGU01000009">
    <property type="protein sequence ID" value="SDM75220.1"/>
    <property type="molecule type" value="Genomic_DNA"/>
</dbReference>
<dbReference type="InterPro" id="IPR009014">
    <property type="entry name" value="Transketo_C/PFOR_II"/>
</dbReference>
<protein>
    <submittedName>
        <fullName evidence="5">Transketolase subunit B</fullName>
    </submittedName>
</protein>
<feature type="domain" description="Transketolase-like pyrimidine-binding" evidence="4">
    <location>
        <begin position="13"/>
        <end position="178"/>
    </location>
</feature>
<comment type="cofactor">
    <cofactor evidence="1">
        <name>thiamine diphosphate</name>
        <dbReference type="ChEBI" id="CHEBI:58937"/>
    </cofactor>
</comment>
<dbReference type="Gene3D" id="3.40.50.970">
    <property type="match status" value="1"/>
</dbReference>
<comment type="similarity">
    <text evidence="2">Belongs to the transketolase family.</text>
</comment>
<dbReference type="InterPro" id="IPR029061">
    <property type="entry name" value="THDP-binding"/>
</dbReference>
<name>A0A1G9VST9_9BACT</name>
<dbReference type="Pfam" id="PF02780">
    <property type="entry name" value="Transketolase_C"/>
    <property type="match status" value="1"/>
</dbReference>
<dbReference type="InterPro" id="IPR033248">
    <property type="entry name" value="Transketolase_C"/>
</dbReference>
<keyword evidence="3" id="KW-0786">Thiamine pyrophosphate</keyword>
<reference evidence="5 6" key="1">
    <citation type="submission" date="2016-10" db="EMBL/GenBank/DDBJ databases">
        <authorList>
            <person name="de Groot N.N."/>
        </authorList>
    </citation>
    <scope>NUCLEOTIDE SEQUENCE [LARGE SCALE GENOMIC DNA]</scope>
    <source>
        <strain evidence="5 6">DSM 17813</strain>
    </source>
</reference>
<dbReference type="PANTHER" id="PTHR43825:SF1">
    <property type="entry name" value="TRANSKETOLASE-LIKE PYRIMIDINE-BINDING DOMAIN-CONTAINING PROTEIN"/>
    <property type="match status" value="1"/>
</dbReference>
<evidence type="ECO:0000313" key="6">
    <source>
        <dbReference type="Proteomes" id="UP000182146"/>
    </source>
</evidence>
<dbReference type="CDD" id="cd07033">
    <property type="entry name" value="TPP_PYR_DXS_TK_like"/>
    <property type="match status" value="1"/>
</dbReference>
<evidence type="ECO:0000256" key="2">
    <source>
        <dbReference type="ARBA" id="ARBA00007131"/>
    </source>
</evidence>
<evidence type="ECO:0000313" key="5">
    <source>
        <dbReference type="EMBL" id="SDM75220.1"/>
    </source>
</evidence>
<dbReference type="FunFam" id="3.40.50.970:FF:000129">
    <property type="entry name" value="Transketolase"/>
    <property type="match status" value="1"/>
</dbReference>